<dbReference type="RefSeq" id="XP_026738599.1">
    <property type="nucleotide sequence ID" value="XM_026882798.1"/>
</dbReference>
<dbReference type="GeneID" id="113501578"/>
<dbReference type="GO" id="GO:0098609">
    <property type="term" value="P:cell-cell adhesion"/>
    <property type="evidence" value="ECO:0007669"/>
    <property type="project" value="TreeGrafter"/>
</dbReference>
<gene>
    <name evidence="15" type="primary">LOC113501578</name>
</gene>
<feature type="transmembrane region" description="Helical" evidence="11">
    <location>
        <begin position="368"/>
        <end position="390"/>
    </location>
</feature>
<evidence type="ECO:0000256" key="8">
    <source>
        <dbReference type="ARBA" id="ARBA00023136"/>
    </source>
</evidence>
<organism evidence="14 15">
    <name type="scientific">Trichoplusia ni</name>
    <name type="common">Cabbage looper</name>
    <dbReference type="NCBI Taxonomy" id="7111"/>
    <lineage>
        <taxon>Eukaryota</taxon>
        <taxon>Metazoa</taxon>
        <taxon>Ecdysozoa</taxon>
        <taxon>Arthropoda</taxon>
        <taxon>Hexapoda</taxon>
        <taxon>Insecta</taxon>
        <taxon>Pterygota</taxon>
        <taxon>Neoptera</taxon>
        <taxon>Endopterygota</taxon>
        <taxon>Lepidoptera</taxon>
        <taxon>Glossata</taxon>
        <taxon>Ditrysia</taxon>
        <taxon>Noctuoidea</taxon>
        <taxon>Noctuidae</taxon>
        <taxon>Plusiinae</taxon>
        <taxon>Trichoplusia</taxon>
    </lineage>
</organism>
<evidence type="ECO:0000259" key="13">
    <source>
        <dbReference type="Pfam" id="PF18372"/>
    </source>
</evidence>
<dbReference type="InParanoid" id="A0A7E5WD56"/>
<keyword evidence="4 11" id="KW-0812">Transmembrane</keyword>
<dbReference type="Gene3D" id="2.60.40.1510">
    <property type="entry name" value="ntegrin, alpha v. Chain A, domain 3"/>
    <property type="match status" value="1"/>
</dbReference>
<keyword evidence="12" id="KW-0732">Signal</keyword>
<dbReference type="Proteomes" id="UP000322000">
    <property type="component" value="Chromosome 15"/>
</dbReference>
<dbReference type="PRINTS" id="PR01186">
    <property type="entry name" value="INTEGRINB"/>
</dbReference>
<evidence type="ECO:0000256" key="12">
    <source>
        <dbReference type="SAM" id="SignalP"/>
    </source>
</evidence>
<keyword evidence="10" id="KW-0325">Glycoprotein</keyword>
<evidence type="ECO:0000256" key="2">
    <source>
        <dbReference type="ARBA" id="ARBA00007449"/>
    </source>
</evidence>
<dbReference type="GO" id="GO:0016477">
    <property type="term" value="P:cell migration"/>
    <property type="evidence" value="ECO:0007669"/>
    <property type="project" value="TreeGrafter"/>
</dbReference>
<dbReference type="OrthoDB" id="410592at2759"/>
<dbReference type="Pfam" id="PF18372">
    <property type="entry name" value="I-EGF_1"/>
    <property type="match status" value="1"/>
</dbReference>
<dbReference type="InterPro" id="IPR040622">
    <property type="entry name" value="EGF_integrin_1"/>
</dbReference>
<evidence type="ECO:0000256" key="9">
    <source>
        <dbReference type="ARBA" id="ARBA00023157"/>
    </source>
</evidence>
<dbReference type="SUPFAM" id="SSF57196">
    <property type="entry name" value="EGF/Laminin"/>
    <property type="match status" value="1"/>
</dbReference>
<feature type="signal peptide" evidence="12">
    <location>
        <begin position="1"/>
        <end position="22"/>
    </location>
</feature>
<dbReference type="GO" id="GO:0008305">
    <property type="term" value="C:integrin complex"/>
    <property type="evidence" value="ECO:0007669"/>
    <property type="project" value="TreeGrafter"/>
</dbReference>
<keyword evidence="14" id="KW-1185">Reference proteome</keyword>
<dbReference type="PANTHER" id="PTHR10082">
    <property type="entry name" value="INTEGRIN BETA SUBUNIT"/>
    <property type="match status" value="1"/>
</dbReference>
<keyword evidence="5" id="KW-0677">Repeat</keyword>
<dbReference type="InterPro" id="IPR015812">
    <property type="entry name" value="Integrin_bsu"/>
</dbReference>
<dbReference type="Gene3D" id="1.20.5.630">
    <property type="entry name" value="Integrin beta subunit, cytoplasmic domain"/>
    <property type="match status" value="1"/>
</dbReference>
<keyword evidence="7" id="KW-0401">Integrin</keyword>
<feature type="chain" id="PRO_5028966727" evidence="12">
    <location>
        <begin position="23"/>
        <end position="436"/>
    </location>
</feature>
<evidence type="ECO:0000256" key="5">
    <source>
        <dbReference type="ARBA" id="ARBA00022737"/>
    </source>
</evidence>
<dbReference type="GO" id="GO:0007160">
    <property type="term" value="P:cell-matrix adhesion"/>
    <property type="evidence" value="ECO:0007669"/>
    <property type="project" value="TreeGrafter"/>
</dbReference>
<dbReference type="AlphaFoldDB" id="A0A7E5WD56"/>
<evidence type="ECO:0000256" key="7">
    <source>
        <dbReference type="ARBA" id="ARBA00023037"/>
    </source>
</evidence>
<evidence type="ECO:0000256" key="6">
    <source>
        <dbReference type="ARBA" id="ARBA00022989"/>
    </source>
</evidence>
<accession>A0A7E5WD56</accession>
<dbReference type="GO" id="GO:0007229">
    <property type="term" value="P:integrin-mediated signaling pathway"/>
    <property type="evidence" value="ECO:0007669"/>
    <property type="project" value="UniProtKB-KW"/>
</dbReference>
<comment type="subcellular location">
    <subcellularLocation>
        <location evidence="1">Membrane</location>
        <topology evidence="1">Single-pass type I membrane protein</topology>
    </subcellularLocation>
</comment>
<dbReference type="PANTHER" id="PTHR10082:SF60">
    <property type="entry name" value="INTEGRIN BETA-PS"/>
    <property type="match status" value="1"/>
</dbReference>
<name>A0A7E5WD56_TRINI</name>
<keyword evidence="3" id="KW-0245">EGF-like domain</keyword>
<feature type="domain" description="Integrin beta epidermal growth factor-like" evidence="13">
    <location>
        <begin position="185"/>
        <end position="213"/>
    </location>
</feature>
<keyword evidence="6 11" id="KW-1133">Transmembrane helix</keyword>
<keyword evidence="9" id="KW-1015">Disulfide bond</keyword>
<evidence type="ECO:0000256" key="4">
    <source>
        <dbReference type="ARBA" id="ARBA00022692"/>
    </source>
</evidence>
<evidence type="ECO:0000256" key="10">
    <source>
        <dbReference type="ARBA" id="ARBA00023180"/>
    </source>
</evidence>
<comment type="similarity">
    <text evidence="2">Belongs to the integrin beta chain family.</text>
</comment>
<evidence type="ECO:0000313" key="14">
    <source>
        <dbReference type="Proteomes" id="UP000322000"/>
    </source>
</evidence>
<evidence type="ECO:0000313" key="15">
    <source>
        <dbReference type="RefSeq" id="XP_026738599.1"/>
    </source>
</evidence>
<dbReference type="GO" id="GO:0005925">
    <property type="term" value="C:focal adhesion"/>
    <property type="evidence" value="ECO:0007669"/>
    <property type="project" value="TreeGrafter"/>
</dbReference>
<dbReference type="KEGG" id="tnl:113501578"/>
<protein>
    <submittedName>
        <fullName evidence="15">Integrin beta pat-3-like</fullName>
    </submittedName>
</protein>
<reference evidence="15" key="1">
    <citation type="submission" date="2025-08" db="UniProtKB">
        <authorList>
            <consortium name="RefSeq"/>
        </authorList>
    </citation>
    <scope>IDENTIFICATION</scope>
</reference>
<sequence length="436" mass="48297">MRTMASVWFSVLVLVSVQQVFGNVCSKDNSELNCNECIRCGGNWCNEIGSTHCVTTLEDGWCPNDQEMLLDMEPMSKAGKKVSPVYAERSLYVLKPDRMDIEYVATDELPIKMGISNTTQTSKFHIRTYDTKCRDNKCRTTIEATPLQDFCSATGSTAEFVFVTISVGHLANVTVKYFVPCACECSLKVDTNSATCNGHGDLSCGACKCHPEWTGEFCNTPICPKGRGDVQCTNPDFSYAECSGNGYCGPCETCICYTDRVGSQYFDQEEYCADICMISSQCEDCLLNSTAGDCESCVHNMIVQNFNESVRETKDHLNRNVWVACNETVNDCHIDYYARKAEDKTIYLMIERTCNDINSAPIVATPKVSIILGVLGILAAVAAIGGVMLWKHMNAIPPVPLNDPQYQNIDAEDCRGENPLYKPPTSSFKNPTYGKW</sequence>
<keyword evidence="8 11" id="KW-0472">Membrane</keyword>
<dbReference type="GO" id="GO:0009986">
    <property type="term" value="C:cell surface"/>
    <property type="evidence" value="ECO:0007669"/>
    <property type="project" value="TreeGrafter"/>
</dbReference>
<proteinExistence type="inferred from homology"/>
<evidence type="ECO:0000256" key="1">
    <source>
        <dbReference type="ARBA" id="ARBA00004479"/>
    </source>
</evidence>
<dbReference type="GO" id="GO:0005178">
    <property type="term" value="F:integrin binding"/>
    <property type="evidence" value="ECO:0007669"/>
    <property type="project" value="TreeGrafter"/>
</dbReference>
<evidence type="ECO:0000256" key="11">
    <source>
        <dbReference type="SAM" id="Phobius"/>
    </source>
</evidence>
<evidence type="ECO:0000256" key="3">
    <source>
        <dbReference type="ARBA" id="ARBA00022536"/>
    </source>
</evidence>
<dbReference type="GO" id="GO:0033627">
    <property type="term" value="P:cell adhesion mediated by integrin"/>
    <property type="evidence" value="ECO:0007669"/>
    <property type="project" value="TreeGrafter"/>
</dbReference>